<dbReference type="InterPro" id="IPR019734">
    <property type="entry name" value="TPR_rpt"/>
</dbReference>
<name>K9GVU6_9PROT</name>
<keyword evidence="7" id="KW-0456">Lyase</keyword>
<dbReference type="PANTHER" id="PTHR47870:SF1">
    <property type="entry name" value="CYTOCHROME C-TYPE BIOGENESIS PROTEIN CCMH"/>
    <property type="match status" value="1"/>
</dbReference>
<dbReference type="EMBL" id="ANHY01000014">
    <property type="protein sequence ID" value="EKV28874.1"/>
    <property type="molecule type" value="Genomic_DNA"/>
</dbReference>
<keyword evidence="2" id="KW-0201">Cytochrome c-type biogenesis</keyword>
<dbReference type="eggNOG" id="COG4235">
    <property type="taxonomic scope" value="Bacteria"/>
</dbReference>
<dbReference type="InterPro" id="IPR056413">
    <property type="entry name" value="TPR_CcmH_CycH"/>
</dbReference>
<keyword evidence="5" id="KW-0472">Membrane</keyword>
<dbReference type="Proteomes" id="UP000009881">
    <property type="component" value="Unassembled WGS sequence"/>
</dbReference>
<organism evidence="7 8">
    <name type="scientific">Caenispirillum salinarum AK4</name>
    <dbReference type="NCBI Taxonomy" id="1238182"/>
    <lineage>
        <taxon>Bacteria</taxon>
        <taxon>Pseudomonadati</taxon>
        <taxon>Pseudomonadota</taxon>
        <taxon>Alphaproteobacteria</taxon>
        <taxon>Rhodospirillales</taxon>
        <taxon>Novispirillaceae</taxon>
        <taxon>Caenispirillum</taxon>
    </lineage>
</organism>
<gene>
    <name evidence="7" type="ORF">C882_0637</name>
</gene>
<dbReference type="Pfam" id="PF23914">
    <property type="entry name" value="TPR_CcmH_CycH"/>
    <property type="match status" value="1"/>
</dbReference>
<keyword evidence="5" id="KW-0812">Transmembrane</keyword>
<dbReference type="InterPro" id="IPR051263">
    <property type="entry name" value="C-type_cytochrome_biogenesis"/>
</dbReference>
<keyword evidence="1" id="KW-0677">Repeat</keyword>
<reference evidence="7 8" key="1">
    <citation type="journal article" date="2013" name="Genome Announc.">
        <title>Draft Genome Sequence of an Alphaproteobacterium, Caenispirillum salinarum AK4(T), Isolated from a Solar Saltern.</title>
        <authorList>
            <person name="Khatri I."/>
            <person name="Singh A."/>
            <person name="Korpole S."/>
            <person name="Pinnaka A.K."/>
            <person name="Subramanian S."/>
        </authorList>
    </citation>
    <scope>NUCLEOTIDE SEQUENCE [LARGE SCALE GENOMIC DNA]</scope>
    <source>
        <strain evidence="7 8">AK4</strain>
    </source>
</reference>
<comment type="caution">
    <text evidence="7">The sequence shown here is derived from an EMBL/GenBank/DDBJ whole genome shotgun (WGS) entry which is preliminary data.</text>
</comment>
<dbReference type="SUPFAM" id="SSF48452">
    <property type="entry name" value="TPR-like"/>
    <property type="match status" value="1"/>
</dbReference>
<keyword evidence="3 4" id="KW-0802">TPR repeat</keyword>
<evidence type="ECO:0000256" key="1">
    <source>
        <dbReference type="ARBA" id="ARBA00022737"/>
    </source>
</evidence>
<feature type="transmembrane region" description="Helical" evidence="5">
    <location>
        <begin position="31"/>
        <end position="53"/>
    </location>
</feature>
<proteinExistence type="predicted"/>
<keyword evidence="8" id="KW-1185">Reference proteome</keyword>
<dbReference type="OrthoDB" id="9815847at2"/>
<evidence type="ECO:0000256" key="2">
    <source>
        <dbReference type="ARBA" id="ARBA00022748"/>
    </source>
</evidence>
<evidence type="ECO:0000256" key="3">
    <source>
        <dbReference type="ARBA" id="ARBA00022803"/>
    </source>
</evidence>
<dbReference type="PROSITE" id="PS50005">
    <property type="entry name" value="TPR"/>
    <property type="match status" value="1"/>
</dbReference>
<dbReference type="GO" id="GO:0016829">
    <property type="term" value="F:lyase activity"/>
    <property type="evidence" value="ECO:0007669"/>
    <property type="project" value="UniProtKB-KW"/>
</dbReference>
<evidence type="ECO:0000256" key="5">
    <source>
        <dbReference type="SAM" id="Phobius"/>
    </source>
</evidence>
<evidence type="ECO:0000313" key="7">
    <source>
        <dbReference type="EMBL" id="EKV28874.1"/>
    </source>
</evidence>
<evidence type="ECO:0000259" key="6">
    <source>
        <dbReference type="Pfam" id="PF23914"/>
    </source>
</evidence>
<sequence length="222" mass="23429">MIPFWLLAGLLAVFVLGMILLPLRHGPFDRAAIAGVIAAVAVPVVAIVLYAGMGQPGRPDLPLSARGPELEQARQVAKVRAAVDKLAAVAAQKQTDPRAWSMVADGYWRLGAYAEAAEAFGKAHDLSPDDPTMALAHAEALVRSEDGLVTPPAARLFKSVLAADPANPRARLFDGLTHAQAGHADEALSVWEALAEETAEDVPWRAALLDNIARLRAGKEAG</sequence>
<protein>
    <submittedName>
        <fullName evidence="7">Cytochrome c heme lyase subunit CcmH</fullName>
    </submittedName>
</protein>
<dbReference type="InterPro" id="IPR011990">
    <property type="entry name" value="TPR-like_helical_dom_sf"/>
</dbReference>
<dbReference type="STRING" id="1238182.C882_0637"/>
<dbReference type="PANTHER" id="PTHR47870">
    <property type="entry name" value="CYTOCHROME C-TYPE BIOGENESIS PROTEIN CCMH"/>
    <property type="match status" value="1"/>
</dbReference>
<dbReference type="RefSeq" id="WP_009541295.1">
    <property type="nucleotide sequence ID" value="NZ_ANHY01000014.1"/>
</dbReference>
<feature type="domain" description="Cytochrome c-type biogenesis protein H TPR" evidence="6">
    <location>
        <begin position="92"/>
        <end position="199"/>
    </location>
</feature>
<accession>K9GVU6</accession>
<dbReference type="GO" id="GO:0017004">
    <property type="term" value="P:cytochrome complex assembly"/>
    <property type="evidence" value="ECO:0007669"/>
    <property type="project" value="UniProtKB-KW"/>
</dbReference>
<keyword evidence="5" id="KW-1133">Transmembrane helix</keyword>
<evidence type="ECO:0000313" key="8">
    <source>
        <dbReference type="Proteomes" id="UP000009881"/>
    </source>
</evidence>
<feature type="repeat" description="TPR" evidence="4">
    <location>
        <begin position="97"/>
        <end position="130"/>
    </location>
</feature>
<dbReference type="AlphaFoldDB" id="K9GVU6"/>
<evidence type="ECO:0000256" key="4">
    <source>
        <dbReference type="PROSITE-ProRule" id="PRU00339"/>
    </source>
</evidence>
<feature type="transmembrane region" description="Helical" evidence="5">
    <location>
        <begin position="6"/>
        <end position="24"/>
    </location>
</feature>
<dbReference type="Gene3D" id="1.25.40.10">
    <property type="entry name" value="Tetratricopeptide repeat domain"/>
    <property type="match status" value="1"/>
</dbReference>